<evidence type="ECO:0000256" key="3">
    <source>
        <dbReference type="ARBA" id="ARBA00023163"/>
    </source>
</evidence>
<keyword evidence="2 4" id="KW-0238">DNA-binding</keyword>
<dbReference type="InterPro" id="IPR009057">
    <property type="entry name" value="Homeodomain-like_sf"/>
</dbReference>
<evidence type="ECO:0000256" key="1">
    <source>
        <dbReference type="ARBA" id="ARBA00023015"/>
    </source>
</evidence>
<dbReference type="Gene3D" id="1.10.357.10">
    <property type="entry name" value="Tetracycline Repressor, domain 2"/>
    <property type="match status" value="1"/>
</dbReference>
<dbReference type="PRINTS" id="PR00455">
    <property type="entry name" value="HTHTETR"/>
</dbReference>
<dbReference type="RefSeq" id="WP_202996602.1">
    <property type="nucleotide sequence ID" value="NZ_JAENHO010000012.1"/>
</dbReference>
<dbReference type="EMBL" id="JAENHO010000012">
    <property type="protein sequence ID" value="MBL7259910.1"/>
    <property type="molecule type" value="Genomic_DNA"/>
</dbReference>
<comment type="caution">
    <text evidence="6">The sequence shown here is derived from an EMBL/GenBank/DDBJ whole genome shotgun (WGS) entry which is preliminary data.</text>
</comment>
<feature type="domain" description="HTH tetR-type" evidence="5">
    <location>
        <begin position="6"/>
        <end position="65"/>
    </location>
</feature>
<evidence type="ECO:0000313" key="6">
    <source>
        <dbReference type="EMBL" id="MBL7259910.1"/>
    </source>
</evidence>
<sequence length="211" mass="22930">MRKDAQRNIERLREAAVSAFREHGLEVPLEQIAQRAGVSPGTVYNRFGGRDALIDAVMPELIEARIQEMMERALAVPDPWDGFAAYVTSLCEMQATDPALNDAVSRRFPDAARLTEICDAQMGRARGLIDRAQAAGSLRADFAVQDMAFLLWSTAAIVRATAGIAPLAWRRSLALALDGLRPGAAHPLPVAAMTDEQVKLAMIGLGPRRAR</sequence>
<dbReference type="SUPFAM" id="SSF46689">
    <property type="entry name" value="Homeodomain-like"/>
    <property type="match status" value="1"/>
</dbReference>
<accession>A0ABS1VZJ9</accession>
<keyword evidence="3" id="KW-0804">Transcription</keyword>
<feature type="DNA-binding region" description="H-T-H motif" evidence="4">
    <location>
        <begin position="28"/>
        <end position="47"/>
    </location>
</feature>
<dbReference type="InterPro" id="IPR001647">
    <property type="entry name" value="HTH_TetR"/>
</dbReference>
<evidence type="ECO:0000256" key="2">
    <source>
        <dbReference type="ARBA" id="ARBA00023125"/>
    </source>
</evidence>
<keyword evidence="7" id="KW-1185">Reference proteome</keyword>
<name>A0ABS1VZJ9_9ACTN</name>
<reference evidence="6 7" key="1">
    <citation type="submission" date="2021-01" db="EMBL/GenBank/DDBJ databases">
        <title>Actinoplanes sp. nov. LDG1-01 isolated from lichen.</title>
        <authorList>
            <person name="Saeng-In P."/>
            <person name="Phongsopitanun W."/>
            <person name="Kanchanasin P."/>
            <person name="Yuki M."/>
            <person name="Kudo T."/>
            <person name="Ohkuma M."/>
            <person name="Tanasupawat S."/>
        </authorList>
    </citation>
    <scope>NUCLEOTIDE SEQUENCE [LARGE SCALE GENOMIC DNA]</scope>
    <source>
        <strain evidence="6 7">LDG1-01</strain>
    </source>
</reference>
<keyword evidence="1" id="KW-0805">Transcription regulation</keyword>
<dbReference type="PANTHER" id="PTHR30055">
    <property type="entry name" value="HTH-TYPE TRANSCRIPTIONAL REGULATOR RUTR"/>
    <property type="match status" value="1"/>
</dbReference>
<dbReference type="InterPro" id="IPR050109">
    <property type="entry name" value="HTH-type_TetR-like_transc_reg"/>
</dbReference>
<gene>
    <name evidence="6" type="ORF">JKJ07_36875</name>
</gene>
<proteinExistence type="predicted"/>
<organism evidence="6 7">
    <name type="scientific">Paractinoplanes lichenicola</name>
    <dbReference type="NCBI Taxonomy" id="2802976"/>
    <lineage>
        <taxon>Bacteria</taxon>
        <taxon>Bacillati</taxon>
        <taxon>Actinomycetota</taxon>
        <taxon>Actinomycetes</taxon>
        <taxon>Micromonosporales</taxon>
        <taxon>Micromonosporaceae</taxon>
        <taxon>Paractinoplanes</taxon>
    </lineage>
</organism>
<dbReference type="Proteomes" id="UP000598996">
    <property type="component" value="Unassembled WGS sequence"/>
</dbReference>
<evidence type="ECO:0000256" key="4">
    <source>
        <dbReference type="PROSITE-ProRule" id="PRU00335"/>
    </source>
</evidence>
<dbReference type="PANTHER" id="PTHR30055:SF234">
    <property type="entry name" value="HTH-TYPE TRANSCRIPTIONAL REGULATOR BETI"/>
    <property type="match status" value="1"/>
</dbReference>
<dbReference type="InterPro" id="IPR049445">
    <property type="entry name" value="TetR_SbtR-like_C"/>
</dbReference>
<protein>
    <submittedName>
        <fullName evidence="6">TetR/AcrR family transcriptional regulator</fullName>
    </submittedName>
</protein>
<dbReference type="PROSITE" id="PS50977">
    <property type="entry name" value="HTH_TETR_2"/>
    <property type="match status" value="1"/>
</dbReference>
<evidence type="ECO:0000259" key="5">
    <source>
        <dbReference type="PROSITE" id="PS50977"/>
    </source>
</evidence>
<dbReference type="Pfam" id="PF21597">
    <property type="entry name" value="TetR_C_43"/>
    <property type="match status" value="1"/>
</dbReference>
<dbReference type="InterPro" id="IPR036271">
    <property type="entry name" value="Tet_transcr_reg_TetR-rel_C_sf"/>
</dbReference>
<evidence type="ECO:0000313" key="7">
    <source>
        <dbReference type="Proteomes" id="UP000598996"/>
    </source>
</evidence>
<dbReference type="Pfam" id="PF00440">
    <property type="entry name" value="TetR_N"/>
    <property type="match status" value="1"/>
</dbReference>
<dbReference type="SUPFAM" id="SSF48498">
    <property type="entry name" value="Tetracyclin repressor-like, C-terminal domain"/>
    <property type="match status" value="1"/>
</dbReference>